<reference evidence="8 9" key="1">
    <citation type="submission" date="2021-12" db="EMBL/GenBank/DDBJ databases">
        <title>Siccirubricoccus leaddurans sp. nov., a high concentration Zn2+ tolerance bacterium.</title>
        <authorList>
            <person name="Cao Y."/>
        </authorList>
    </citation>
    <scope>NUCLEOTIDE SEQUENCE [LARGE SCALE GENOMIC DNA]</scope>
    <source>
        <strain evidence="8 9">KC 17139</strain>
    </source>
</reference>
<evidence type="ECO:0000256" key="2">
    <source>
        <dbReference type="ARBA" id="ARBA00005182"/>
    </source>
</evidence>
<name>A0ABT1D0E5_9PROT</name>
<dbReference type="Pfam" id="PF16822">
    <property type="entry name" value="ALGX"/>
    <property type="match status" value="1"/>
</dbReference>
<keyword evidence="9" id="KW-1185">Reference proteome</keyword>
<evidence type="ECO:0000256" key="6">
    <source>
        <dbReference type="ARBA" id="ARBA00022841"/>
    </source>
</evidence>
<evidence type="ECO:0000256" key="3">
    <source>
        <dbReference type="ARBA" id="ARBA00022679"/>
    </source>
</evidence>
<evidence type="ECO:0000313" key="8">
    <source>
        <dbReference type="EMBL" id="MCO6415372.1"/>
    </source>
</evidence>
<comment type="caution">
    <text evidence="8">The sequence shown here is derived from an EMBL/GenBank/DDBJ whole genome shotgun (WGS) entry which is preliminary data.</text>
</comment>
<keyword evidence="5" id="KW-0574">Periplasm</keyword>
<dbReference type="Proteomes" id="UP001523392">
    <property type="component" value="Unassembled WGS sequence"/>
</dbReference>
<proteinExistence type="predicted"/>
<evidence type="ECO:0000313" key="9">
    <source>
        <dbReference type="Proteomes" id="UP001523392"/>
    </source>
</evidence>
<comment type="subcellular location">
    <subcellularLocation>
        <location evidence="1">Periplasm</location>
    </subcellularLocation>
</comment>
<accession>A0ABT1D0E5</accession>
<dbReference type="EMBL" id="JAFIRR010000023">
    <property type="protein sequence ID" value="MCO6415372.1"/>
    <property type="molecule type" value="Genomic_DNA"/>
</dbReference>
<evidence type="ECO:0000256" key="1">
    <source>
        <dbReference type="ARBA" id="ARBA00004418"/>
    </source>
</evidence>
<organism evidence="8 9">
    <name type="scientific">Siccirubricoccus soli</name>
    <dbReference type="NCBI Taxonomy" id="2899147"/>
    <lineage>
        <taxon>Bacteria</taxon>
        <taxon>Pseudomonadati</taxon>
        <taxon>Pseudomonadota</taxon>
        <taxon>Alphaproteobacteria</taxon>
        <taxon>Acetobacterales</taxon>
        <taxon>Roseomonadaceae</taxon>
        <taxon>Siccirubricoccus</taxon>
    </lineage>
</organism>
<evidence type="ECO:0000256" key="4">
    <source>
        <dbReference type="ARBA" id="ARBA00022729"/>
    </source>
</evidence>
<keyword evidence="6" id="KW-0016">Alginate biosynthesis</keyword>
<feature type="domain" description="AlgX/AlgJ SGNH hydrolase-like" evidence="7">
    <location>
        <begin position="195"/>
        <end position="328"/>
    </location>
</feature>
<comment type="pathway">
    <text evidence="2">Glycan biosynthesis; alginate biosynthesis.</text>
</comment>
<evidence type="ECO:0000259" key="7">
    <source>
        <dbReference type="Pfam" id="PF16822"/>
    </source>
</evidence>
<dbReference type="InterPro" id="IPR031811">
    <property type="entry name" value="ALGX/ALGJ_SGNH-like"/>
</dbReference>
<keyword evidence="3" id="KW-0808">Transferase</keyword>
<keyword evidence="4" id="KW-0732">Signal</keyword>
<protein>
    <recommendedName>
        <fullName evidence="7">AlgX/AlgJ SGNH hydrolase-like domain-containing protein</fullName>
    </recommendedName>
</protein>
<dbReference type="RefSeq" id="WP_252951968.1">
    <property type="nucleotide sequence ID" value="NZ_JAFIRR010000023.1"/>
</dbReference>
<gene>
    <name evidence="8" type="ORF">JYK14_04170</name>
</gene>
<evidence type="ECO:0000256" key="5">
    <source>
        <dbReference type="ARBA" id="ARBA00022764"/>
    </source>
</evidence>
<sequence length="468" mass="49312">MQSDPSPPPSLIGMVDVLTPPGTLHGWARLQGGEAKVTIIARRGGAEIARALAELARPDLTQHQLGDCAFRLDAAAPLTAAELASGEVVVTAEAPGLAPVTLPLSPSLRPPEAARPGAAAVVAALEALDAHALAELRLTAKPGGMAARMLEVMTTAFASGWAQRALLDDSRPEEDRVAWLPLPVGLVSGDGAAMLGRGGWLFLTGGPNRVLDLYPPMASPASVAEDVAKWAALCRARRTACAQRGIGFRQLIIPEKLSLLAERLPLAVETPSCLLAGLEAALGGLEGDYLSGLAVLRQAPPEAMFRRLDSHFTPEGAWRLAAAVAASLGLPPLELAPEFAPRGRLGGGDLTLRFFGVPMAEPLAEAEAVRLARPEVILDAPAPGGAHLGTRRAWRNPAAKGRGRLLVCGNSFAAPDGQEGLCWWLAQYVEEVHFLWSPALDWEEVARVRPDWVLCQTVERYLPAVPGA</sequence>